<evidence type="ECO:0000256" key="4">
    <source>
        <dbReference type="ARBA" id="ARBA00023125"/>
    </source>
</evidence>
<dbReference type="OrthoDB" id="5343479at2"/>
<dbReference type="PANTHER" id="PTHR48111:SF22">
    <property type="entry name" value="REGULATOR OF RPOS"/>
    <property type="match status" value="1"/>
</dbReference>
<name>A0A1M5TFP4_9BACT</name>
<dbReference type="GO" id="GO:0032993">
    <property type="term" value="C:protein-DNA complex"/>
    <property type="evidence" value="ECO:0007669"/>
    <property type="project" value="TreeGrafter"/>
</dbReference>
<dbReference type="SMART" id="SM00448">
    <property type="entry name" value="REC"/>
    <property type="match status" value="1"/>
</dbReference>
<accession>A0A1M5TFP4</accession>
<dbReference type="Pfam" id="PF00072">
    <property type="entry name" value="Response_reg"/>
    <property type="match status" value="1"/>
</dbReference>
<reference evidence="10 11" key="1">
    <citation type="submission" date="2016-11" db="EMBL/GenBank/DDBJ databases">
        <authorList>
            <person name="Jaros S."/>
            <person name="Januszkiewicz K."/>
            <person name="Wedrychowicz H."/>
        </authorList>
    </citation>
    <scope>NUCLEOTIDE SEQUENCE [LARGE SCALE GENOMIC DNA]</scope>
    <source>
        <strain evidence="10 11">DSM 24574</strain>
    </source>
</reference>
<keyword evidence="11" id="KW-1185">Reference proteome</keyword>
<dbReference type="Gene3D" id="3.40.50.2300">
    <property type="match status" value="1"/>
</dbReference>
<dbReference type="InterPro" id="IPR036388">
    <property type="entry name" value="WH-like_DNA-bd_sf"/>
</dbReference>
<organism evidence="10 11">
    <name type="scientific">Chryseolinea serpens</name>
    <dbReference type="NCBI Taxonomy" id="947013"/>
    <lineage>
        <taxon>Bacteria</taxon>
        <taxon>Pseudomonadati</taxon>
        <taxon>Bacteroidota</taxon>
        <taxon>Cytophagia</taxon>
        <taxon>Cytophagales</taxon>
        <taxon>Fulvivirgaceae</taxon>
        <taxon>Chryseolinea</taxon>
    </lineage>
</organism>
<proteinExistence type="predicted"/>
<dbReference type="InterPro" id="IPR001789">
    <property type="entry name" value="Sig_transdc_resp-reg_receiver"/>
</dbReference>
<dbReference type="STRING" id="947013.SAMN04488109_4050"/>
<dbReference type="Pfam" id="PF00486">
    <property type="entry name" value="Trans_reg_C"/>
    <property type="match status" value="1"/>
</dbReference>
<evidence type="ECO:0000313" key="10">
    <source>
        <dbReference type="EMBL" id="SHH49481.1"/>
    </source>
</evidence>
<keyword evidence="3" id="KW-0805">Transcription regulation</keyword>
<dbReference type="InterPro" id="IPR039420">
    <property type="entry name" value="WalR-like"/>
</dbReference>
<dbReference type="Gene3D" id="1.10.10.10">
    <property type="entry name" value="Winged helix-like DNA-binding domain superfamily/Winged helix DNA-binding domain"/>
    <property type="match status" value="1"/>
</dbReference>
<sequence>MSSAVKKILVVEDDHRLSESVTKALEKEGYGCEPAFDGHMALKYFQQGSYQLVLLDINLPKMNGMDLCRKFRETNAEIPILIITAFGDIDSKMEAFTLGADDYLVKPFHLRELLAKVKVFLKRAEQPNAAQPLYQLQDIKLDPNKKIAIREGKEINLTPKEYGLLEYMLKNSNRIISKDELAMNLWDANYGVTHNTIEVYINFLRNKIDKEFEKKLILTKPGFGYYLNDQRDEL</sequence>
<feature type="domain" description="OmpR/PhoB-type" evidence="9">
    <location>
        <begin position="131"/>
        <end position="229"/>
    </location>
</feature>
<dbReference type="PROSITE" id="PS51755">
    <property type="entry name" value="OMPR_PHOB"/>
    <property type="match status" value="1"/>
</dbReference>
<evidence type="ECO:0000256" key="7">
    <source>
        <dbReference type="PROSITE-ProRule" id="PRU01091"/>
    </source>
</evidence>
<evidence type="ECO:0000256" key="5">
    <source>
        <dbReference type="ARBA" id="ARBA00023163"/>
    </source>
</evidence>
<keyword evidence="2" id="KW-0902">Two-component regulatory system</keyword>
<dbReference type="FunFam" id="3.40.50.2300:FF:000001">
    <property type="entry name" value="DNA-binding response regulator PhoB"/>
    <property type="match status" value="1"/>
</dbReference>
<keyword evidence="4 7" id="KW-0238">DNA-binding</keyword>
<dbReference type="GO" id="GO:0005829">
    <property type="term" value="C:cytosol"/>
    <property type="evidence" value="ECO:0007669"/>
    <property type="project" value="TreeGrafter"/>
</dbReference>
<evidence type="ECO:0000256" key="6">
    <source>
        <dbReference type="PROSITE-ProRule" id="PRU00169"/>
    </source>
</evidence>
<dbReference type="SMART" id="SM00862">
    <property type="entry name" value="Trans_reg_C"/>
    <property type="match status" value="1"/>
</dbReference>
<evidence type="ECO:0000313" key="11">
    <source>
        <dbReference type="Proteomes" id="UP000184212"/>
    </source>
</evidence>
<dbReference type="SUPFAM" id="SSF52172">
    <property type="entry name" value="CheY-like"/>
    <property type="match status" value="1"/>
</dbReference>
<keyword evidence="1 6" id="KW-0597">Phosphoprotein</keyword>
<dbReference type="PROSITE" id="PS50110">
    <property type="entry name" value="RESPONSE_REGULATORY"/>
    <property type="match status" value="1"/>
</dbReference>
<dbReference type="EMBL" id="FQWQ01000003">
    <property type="protein sequence ID" value="SHH49481.1"/>
    <property type="molecule type" value="Genomic_DNA"/>
</dbReference>
<feature type="modified residue" description="4-aspartylphosphate" evidence="6">
    <location>
        <position position="56"/>
    </location>
</feature>
<dbReference type="GO" id="GO:0000156">
    <property type="term" value="F:phosphorelay response regulator activity"/>
    <property type="evidence" value="ECO:0007669"/>
    <property type="project" value="TreeGrafter"/>
</dbReference>
<protein>
    <submittedName>
        <fullName evidence="10">DNA-binding response regulator, OmpR family, contains REC and winged-helix (WHTH) domain</fullName>
    </submittedName>
</protein>
<evidence type="ECO:0000259" key="8">
    <source>
        <dbReference type="PROSITE" id="PS50110"/>
    </source>
</evidence>
<evidence type="ECO:0000256" key="2">
    <source>
        <dbReference type="ARBA" id="ARBA00023012"/>
    </source>
</evidence>
<dbReference type="GO" id="GO:0006355">
    <property type="term" value="P:regulation of DNA-templated transcription"/>
    <property type="evidence" value="ECO:0007669"/>
    <property type="project" value="InterPro"/>
</dbReference>
<gene>
    <name evidence="10" type="ORF">SAMN04488109_4050</name>
</gene>
<dbReference type="AlphaFoldDB" id="A0A1M5TFP4"/>
<dbReference type="InterPro" id="IPR011006">
    <property type="entry name" value="CheY-like_superfamily"/>
</dbReference>
<dbReference type="InterPro" id="IPR001867">
    <property type="entry name" value="OmpR/PhoB-type_DNA-bd"/>
</dbReference>
<feature type="domain" description="Response regulatory" evidence="8">
    <location>
        <begin position="7"/>
        <end position="121"/>
    </location>
</feature>
<evidence type="ECO:0000256" key="1">
    <source>
        <dbReference type="ARBA" id="ARBA00022553"/>
    </source>
</evidence>
<keyword evidence="5" id="KW-0804">Transcription</keyword>
<feature type="DNA-binding region" description="OmpR/PhoB-type" evidence="7">
    <location>
        <begin position="131"/>
        <end position="229"/>
    </location>
</feature>
<dbReference type="GO" id="GO:0000976">
    <property type="term" value="F:transcription cis-regulatory region binding"/>
    <property type="evidence" value="ECO:0007669"/>
    <property type="project" value="TreeGrafter"/>
</dbReference>
<dbReference type="PANTHER" id="PTHR48111">
    <property type="entry name" value="REGULATOR OF RPOS"/>
    <property type="match status" value="1"/>
</dbReference>
<dbReference type="Proteomes" id="UP000184212">
    <property type="component" value="Unassembled WGS sequence"/>
</dbReference>
<evidence type="ECO:0000256" key="3">
    <source>
        <dbReference type="ARBA" id="ARBA00023015"/>
    </source>
</evidence>
<evidence type="ECO:0000259" key="9">
    <source>
        <dbReference type="PROSITE" id="PS51755"/>
    </source>
</evidence>
<dbReference type="CDD" id="cd00383">
    <property type="entry name" value="trans_reg_C"/>
    <property type="match status" value="1"/>
</dbReference>